<dbReference type="OrthoDB" id="7631035at2"/>
<feature type="signal peptide" evidence="1">
    <location>
        <begin position="1"/>
        <end position="24"/>
    </location>
</feature>
<protein>
    <submittedName>
        <fullName evidence="2">DUF481 domain-containing protein</fullName>
    </submittedName>
</protein>
<name>A0A2T4JR46_9RHOB</name>
<keyword evidence="1" id="KW-0732">Signal</keyword>
<evidence type="ECO:0000256" key="1">
    <source>
        <dbReference type="SAM" id="SignalP"/>
    </source>
</evidence>
<dbReference type="Pfam" id="PF04338">
    <property type="entry name" value="DUF481"/>
    <property type="match status" value="1"/>
</dbReference>
<dbReference type="InterPro" id="IPR007433">
    <property type="entry name" value="DUF481"/>
</dbReference>
<dbReference type="RefSeq" id="WP_107665208.1">
    <property type="nucleotide sequence ID" value="NZ_PZKG01000110.1"/>
</dbReference>
<accession>A0A2T4JR46</accession>
<proteinExistence type="predicted"/>
<sequence length="294" mass="32203">MTNTLRLASVSALALLLGGTAAFAQVGTITGTRALDDRIEDIEDDVQEDMELSNDNLRFGNPEYRPGLSGSASLGYSGTDGNNEDQNLTIGARLRHAQGQFIQNIGVALDYQETDSDATKEDVFAVYDGNYFFDDRFYAFVLGRISTDGLADELSDSELADTTSDTEQLAGKTQTDAFIGVGPGYRVINRADMAWRVQAGVGVSYLKDGNDDSETEVGYLASSRFFWAFNENVFMTNDTDILKSDTALRVNNDLGVNVKMTDAFSTRVSYLTDYNEARDIRTDNKLGVSLVYGF</sequence>
<dbReference type="EMBL" id="PZKG01000110">
    <property type="protein sequence ID" value="PTE20384.1"/>
    <property type="molecule type" value="Genomic_DNA"/>
</dbReference>
<gene>
    <name evidence="2" type="ORF">C5F48_17835</name>
</gene>
<evidence type="ECO:0000313" key="3">
    <source>
        <dbReference type="Proteomes" id="UP000241010"/>
    </source>
</evidence>
<comment type="caution">
    <text evidence="2">The sequence shown here is derived from an EMBL/GenBank/DDBJ whole genome shotgun (WGS) entry which is preliminary data.</text>
</comment>
<feature type="chain" id="PRO_5015512389" evidence="1">
    <location>
        <begin position="25"/>
        <end position="294"/>
    </location>
</feature>
<dbReference type="Proteomes" id="UP000241010">
    <property type="component" value="Unassembled WGS sequence"/>
</dbReference>
<dbReference type="AlphaFoldDB" id="A0A2T4JR46"/>
<keyword evidence="3" id="KW-1185">Reference proteome</keyword>
<organism evidence="2 3">
    <name type="scientific">Cereibacter changlensis JA139</name>
    <dbReference type="NCBI Taxonomy" id="1188249"/>
    <lineage>
        <taxon>Bacteria</taxon>
        <taxon>Pseudomonadati</taxon>
        <taxon>Pseudomonadota</taxon>
        <taxon>Alphaproteobacteria</taxon>
        <taxon>Rhodobacterales</taxon>
        <taxon>Paracoccaceae</taxon>
        <taxon>Cereibacter</taxon>
    </lineage>
</organism>
<reference evidence="2 3" key="1">
    <citation type="submission" date="2018-03" db="EMBL/GenBank/DDBJ databases">
        <title>Cereibacter changlensis.</title>
        <authorList>
            <person name="Meyer T.E."/>
            <person name="Miller S."/>
            <person name="Lodha T."/>
            <person name="Gandham S."/>
            <person name="Chintalapati S."/>
            <person name="Chintalapati V.R."/>
        </authorList>
    </citation>
    <scope>NUCLEOTIDE SEQUENCE [LARGE SCALE GENOMIC DNA]</scope>
    <source>
        <strain evidence="2 3">JA139</strain>
    </source>
</reference>
<evidence type="ECO:0000313" key="2">
    <source>
        <dbReference type="EMBL" id="PTE20384.1"/>
    </source>
</evidence>